<accession>A0AAN8VVQ5</accession>
<feature type="transmembrane region" description="Helical" evidence="1">
    <location>
        <begin position="12"/>
        <end position="34"/>
    </location>
</feature>
<comment type="caution">
    <text evidence="3">The sequence shown here is derived from an EMBL/GenBank/DDBJ whole genome shotgun (WGS) entry which is preliminary data.</text>
</comment>
<keyword evidence="1" id="KW-1133">Transmembrane helix</keyword>
<gene>
    <name evidence="3" type="ORF">RJ641_033716</name>
</gene>
<dbReference type="Proteomes" id="UP001370490">
    <property type="component" value="Unassembled WGS sequence"/>
</dbReference>
<dbReference type="PROSITE" id="PS51257">
    <property type="entry name" value="PROKAR_LIPOPROTEIN"/>
    <property type="match status" value="1"/>
</dbReference>
<keyword evidence="1" id="KW-0812">Transmembrane</keyword>
<reference evidence="3 4" key="1">
    <citation type="submission" date="2023-12" db="EMBL/GenBank/DDBJ databases">
        <title>A high-quality genome assembly for Dillenia turbinata (Dilleniales).</title>
        <authorList>
            <person name="Chanderbali A."/>
        </authorList>
    </citation>
    <scope>NUCLEOTIDE SEQUENCE [LARGE SCALE GENOMIC DNA]</scope>
    <source>
        <strain evidence="3">LSX21</strain>
        <tissue evidence="3">Leaf</tissue>
    </source>
</reference>
<sequence length="66" mass="7810">MDCTYKINRYKMPLLEIIGITSFNTSFYSCFVFLSKERCEDYEWALGIGKQGETKNNSKEKTFYEV</sequence>
<evidence type="ECO:0000313" key="3">
    <source>
        <dbReference type="EMBL" id="KAK6936686.1"/>
    </source>
</evidence>
<keyword evidence="4" id="KW-1185">Reference proteome</keyword>
<protein>
    <submittedName>
        <fullName evidence="3">MULE transposase domain</fullName>
    </submittedName>
</protein>
<evidence type="ECO:0000313" key="4">
    <source>
        <dbReference type="Proteomes" id="UP001370490"/>
    </source>
</evidence>
<proteinExistence type="predicted"/>
<evidence type="ECO:0000256" key="1">
    <source>
        <dbReference type="SAM" id="Phobius"/>
    </source>
</evidence>
<evidence type="ECO:0000259" key="2">
    <source>
        <dbReference type="Pfam" id="PF10551"/>
    </source>
</evidence>
<keyword evidence="1" id="KW-0472">Membrane</keyword>
<feature type="domain" description="MULE transposase" evidence="2">
    <location>
        <begin position="1"/>
        <end position="47"/>
    </location>
</feature>
<name>A0AAN8VVQ5_9MAGN</name>
<organism evidence="3 4">
    <name type="scientific">Dillenia turbinata</name>
    <dbReference type="NCBI Taxonomy" id="194707"/>
    <lineage>
        <taxon>Eukaryota</taxon>
        <taxon>Viridiplantae</taxon>
        <taxon>Streptophyta</taxon>
        <taxon>Embryophyta</taxon>
        <taxon>Tracheophyta</taxon>
        <taxon>Spermatophyta</taxon>
        <taxon>Magnoliopsida</taxon>
        <taxon>eudicotyledons</taxon>
        <taxon>Gunneridae</taxon>
        <taxon>Pentapetalae</taxon>
        <taxon>Dilleniales</taxon>
        <taxon>Dilleniaceae</taxon>
        <taxon>Dillenia</taxon>
    </lineage>
</organism>
<dbReference type="AlphaFoldDB" id="A0AAN8VVQ5"/>
<dbReference type="EMBL" id="JBAMMX010000007">
    <property type="protein sequence ID" value="KAK6936686.1"/>
    <property type="molecule type" value="Genomic_DNA"/>
</dbReference>
<dbReference type="Pfam" id="PF10551">
    <property type="entry name" value="MULE"/>
    <property type="match status" value="1"/>
</dbReference>
<dbReference type="InterPro" id="IPR018289">
    <property type="entry name" value="MULE_transposase_dom"/>
</dbReference>